<dbReference type="EMBL" id="LXQA011063436">
    <property type="protein sequence ID" value="MCI83284.1"/>
    <property type="molecule type" value="Genomic_DNA"/>
</dbReference>
<protein>
    <submittedName>
        <fullName evidence="2">Uncharacterized protein</fullName>
    </submittedName>
</protein>
<keyword evidence="3" id="KW-1185">Reference proteome</keyword>
<evidence type="ECO:0000256" key="1">
    <source>
        <dbReference type="SAM" id="MobiDB-lite"/>
    </source>
</evidence>
<comment type="caution">
    <text evidence="2">The sequence shown here is derived from an EMBL/GenBank/DDBJ whole genome shotgun (WGS) entry which is preliminary data.</text>
</comment>
<feature type="non-terminal residue" evidence="2">
    <location>
        <position position="1"/>
    </location>
</feature>
<name>A0A392V4W5_9FABA</name>
<dbReference type="AlphaFoldDB" id="A0A392V4W5"/>
<organism evidence="2 3">
    <name type="scientific">Trifolium medium</name>
    <dbReference type="NCBI Taxonomy" id="97028"/>
    <lineage>
        <taxon>Eukaryota</taxon>
        <taxon>Viridiplantae</taxon>
        <taxon>Streptophyta</taxon>
        <taxon>Embryophyta</taxon>
        <taxon>Tracheophyta</taxon>
        <taxon>Spermatophyta</taxon>
        <taxon>Magnoliopsida</taxon>
        <taxon>eudicotyledons</taxon>
        <taxon>Gunneridae</taxon>
        <taxon>Pentapetalae</taxon>
        <taxon>rosids</taxon>
        <taxon>fabids</taxon>
        <taxon>Fabales</taxon>
        <taxon>Fabaceae</taxon>
        <taxon>Papilionoideae</taxon>
        <taxon>50 kb inversion clade</taxon>
        <taxon>NPAAA clade</taxon>
        <taxon>Hologalegina</taxon>
        <taxon>IRL clade</taxon>
        <taxon>Trifolieae</taxon>
        <taxon>Trifolium</taxon>
    </lineage>
</organism>
<reference evidence="2 3" key="1">
    <citation type="journal article" date="2018" name="Front. Plant Sci.">
        <title>Red Clover (Trifolium pratense) and Zigzag Clover (T. medium) - A Picture of Genomic Similarities and Differences.</title>
        <authorList>
            <person name="Dluhosova J."/>
            <person name="Istvanek J."/>
            <person name="Nedelnik J."/>
            <person name="Repkova J."/>
        </authorList>
    </citation>
    <scope>NUCLEOTIDE SEQUENCE [LARGE SCALE GENOMIC DNA]</scope>
    <source>
        <strain evidence="3">cv. 10/8</strain>
        <tissue evidence="2">Leaf</tissue>
    </source>
</reference>
<proteinExistence type="predicted"/>
<sequence>RTQPQPEPQPDPRRDPEHAAEPHLEDIDIDIDYVGEPQPGTPAHEAVEDEDGEELSERDFVDEDDLVPEPVVE</sequence>
<evidence type="ECO:0000313" key="2">
    <source>
        <dbReference type="EMBL" id="MCI83284.1"/>
    </source>
</evidence>
<accession>A0A392V4W5</accession>
<feature type="compositionally biased region" description="Acidic residues" evidence="1">
    <location>
        <begin position="47"/>
        <end position="73"/>
    </location>
</feature>
<dbReference type="Proteomes" id="UP000265520">
    <property type="component" value="Unassembled WGS sequence"/>
</dbReference>
<feature type="non-terminal residue" evidence="2">
    <location>
        <position position="73"/>
    </location>
</feature>
<evidence type="ECO:0000313" key="3">
    <source>
        <dbReference type="Proteomes" id="UP000265520"/>
    </source>
</evidence>
<feature type="region of interest" description="Disordered" evidence="1">
    <location>
        <begin position="32"/>
        <end position="73"/>
    </location>
</feature>